<dbReference type="PANTHER" id="PTHR33164:SF57">
    <property type="entry name" value="MARR-FAMILY TRANSCRIPTIONAL REGULATOR"/>
    <property type="match status" value="1"/>
</dbReference>
<dbReference type="InterPro" id="IPR000835">
    <property type="entry name" value="HTH_MarR-typ"/>
</dbReference>
<evidence type="ECO:0000313" key="3">
    <source>
        <dbReference type="EMBL" id="TWE08205.1"/>
    </source>
</evidence>
<dbReference type="AlphaFoldDB" id="A0A561DXV7"/>
<dbReference type="Gene3D" id="1.10.10.10">
    <property type="entry name" value="Winged helix-like DNA-binding domain superfamily/Winged helix DNA-binding domain"/>
    <property type="match status" value="1"/>
</dbReference>
<sequence>MESTPQKQLITNWLSFSNLQLKITSELEDSLQQKHQLSLNEFYVLLFLAESPEKKLKLQQLQNMVGLSQSAMSRLVSRFEARDCGALKRHICTDDRRAIFTSLTVEGEEKLKQAMVTFQETLEKTFSKETVLGDLQQLLYQLKEDGTD</sequence>
<gene>
    <name evidence="3" type="ORF">FB550_101220</name>
</gene>
<keyword evidence="4" id="KW-1185">Reference proteome</keyword>
<evidence type="ECO:0000259" key="2">
    <source>
        <dbReference type="PROSITE" id="PS50995"/>
    </source>
</evidence>
<proteinExistence type="predicted"/>
<dbReference type="Pfam" id="PF12802">
    <property type="entry name" value="MarR_2"/>
    <property type="match status" value="1"/>
</dbReference>
<dbReference type="Proteomes" id="UP000319671">
    <property type="component" value="Unassembled WGS sequence"/>
</dbReference>
<dbReference type="GO" id="GO:0003677">
    <property type="term" value="F:DNA binding"/>
    <property type="evidence" value="ECO:0007669"/>
    <property type="project" value="UniProtKB-KW"/>
</dbReference>
<reference evidence="3 4" key="1">
    <citation type="submission" date="2019-06" db="EMBL/GenBank/DDBJ databases">
        <title>Sorghum-associated microbial communities from plants grown in Nebraska, USA.</title>
        <authorList>
            <person name="Schachtman D."/>
        </authorList>
    </citation>
    <scope>NUCLEOTIDE SEQUENCE [LARGE SCALE GENOMIC DNA]</scope>
    <source>
        <strain evidence="3 4">2482</strain>
    </source>
</reference>
<comment type="caution">
    <text evidence="3">The sequence shown here is derived from an EMBL/GenBank/DDBJ whole genome shotgun (WGS) entry which is preliminary data.</text>
</comment>
<accession>A0A561DXV7</accession>
<dbReference type="InterPro" id="IPR036390">
    <property type="entry name" value="WH_DNA-bd_sf"/>
</dbReference>
<evidence type="ECO:0000256" key="1">
    <source>
        <dbReference type="ARBA" id="ARBA00023125"/>
    </source>
</evidence>
<dbReference type="GO" id="GO:0006950">
    <property type="term" value="P:response to stress"/>
    <property type="evidence" value="ECO:0007669"/>
    <property type="project" value="TreeGrafter"/>
</dbReference>
<name>A0A561DXV7_9BACI</name>
<dbReference type="RefSeq" id="WP_144561933.1">
    <property type="nucleotide sequence ID" value="NZ_VIVN01000001.1"/>
</dbReference>
<feature type="domain" description="HTH marR-type" evidence="2">
    <location>
        <begin position="7"/>
        <end position="144"/>
    </location>
</feature>
<dbReference type="SUPFAM" id="SSF46785">
    <property type="entry name" value="Winged helix' DNA-binding domain"/>
    <property type="match status" value="1"/>
</dbReference>
<dbReference type="EMBL" id="VIVN01000001">
    <property type="protein sequence ID" value="TWE08205.1"/>
    <property type="molecule type" value="Genomic_DNA"/>
</dbReference>
<keyword evidence="1 3" id="KW-0238">DNA-binding</keyword>
<protein>
    <submittedName>
        <fullName evidence="3">DNA-binding MarR family transcriptional regulator</fullName>
    </submittedName>
</protein>
<dbReference type="InterPro" id="IPR039422">
    <property type="entry name" value="MarR/SlyA-like"/>
</dbReference>
<dbReference type="PROSITE" id="PS50995">
    <property type="entry name" value="HTH_MARR_2"/>
    <property type="match status" value="1"/>
</dbReference>
<dbReference type="GO" id="GO:0003700">
    <property type="term" value="F:DNA-binding transcription factor activity"/>
    <property type="evidence" value="ECO:0007669"/>
    <property type="project" value="InterPro"/>
</dbReference>
<organism evidence="3 4">
    <name type="scientific">Neobacillus bataviensis</name>
    <dbReference type="NCBI Taxonomy" id="220685"/>
    <lineage>
        <taxon>Bacteria</taxon>
        <taxon>Bacillati</taxon>
        <taxon>Bacillota</taxon>
        <taxon>Bacilli</taxon>
        <taxon>Bacillales</taxon>
        <taxon>Bacillaceae</taxon>
        <taxon>Neobacillus</taxon>
    </lineage>
</organism>
<evidence type="ECO:0000313" key="4">
    <source>
        <dbReference type="Proteomes" id="UP000319671"/>
    </source>
</evidence>
<dbReference type="SMART" id="SM00347">
    <property type="entry name" value="HTH_MARR"/>
    <property type="match status" value="1"/>
</dbReference>
<dbReference type="PANTHER" id="PTHR33164">
    <property type="entry name" value="TRANSCRIPTIONAL REGULATOR, MARR FAMILY"/>
    <property type="match status" value="1"/>
</dbReference>
<dbReference type="InterPro" id="IPR036388">
    <property type="entry name" value="WH-like_DNA-bd_sf"/>
</dbReference>